<comment type="caution">
    <text evidence="1">The sequence shown here is derived from an EMBL/GenBank/DDBJ whole genome shotgun (WGS) entry which is preliminary data.</text>
</comment>
<organism evidence="1 2">
    <name type="scientific">Natrinema gari JCM 14663</name>
    <dbReference type="NCBI Taxonomy" id="1230459"/>
    <lineage>
        <taxon>Archaea</taxon>
        <taxon>Methanobacteriati</taxon>
        <taxon>Methanobacteriota</taxon>
        <taxon>Stenosarchaea group</taxon>
        <taxon>Halobacteria</taxon>
        <taxon>Halobacteriales</taxon>
        <taxon>Natrialbaceae</taxon>
        <taxon>Natrinema</taxon>
    </lineage>
</organism>
<keyword evidence="2" id="KW-1185">Reference proteome</keyword>
<reference evidence="1 2" key="1">
    <citation type="journal article" date="2014" name="PLoS Genet.">
        <title>Phylogenetically driven sequencing of extremely halophilic archaea reveals strategies for static and dynamic osmo-response.</title>
        <authorList>
            <person name="Becker E.A."/>
            <person name="Seitzer P.M."/>
            <person name="Tritt A."/>
            <person name="Larsen D."/>
            <person name="Krusor M."/>
            <person name="Yao A.I."/>
            <person name="Wu D."/>
            <person name="Madern D."/>
            <person name="Eisen J.A."/>
            <person name="Darling A.E."/>
            <person name="Facciotti M.T."/>
        </authorList>
    </citation>
    <scope>NUCLEOTIDE SEQUENCE [LARGE SCALE GENOMIC DNA]</scope>
    <source>
        <strain evidence="1 2">JCM 14663</strain>
    </source>
</reference>
<evidence type="ECO:0000313" key="1">
    <source>
        <dbReference type="EMBL" id="ELY81267.1"/>
    </source>
</evidence>
<gene>
    <name evidence="1" type="ORF">C486_07294</name>
</gene>
<accession>L9Z6G5</accession>
<proteinExistence type="predicted"/>
<dbReference type="Proteomes" id="UP000011592">
    <property type="component" value="Unassembled WGS sequence"/>
</dbReference>
<dbReference type="EMBL" id="AOIJ01000043">
    <property type="protein sequence ID" value="ELY81267.1"/>
    <property type="molecule type" value="Genomic_DNA"/>
</dbReference>
<sequence>MAVREYRLVIGISDLGRGYDIGVDPETVVGRIGIRNTTGESRHPTDYGKGLFGPKESVIWIE</sequence>
<name>L9Z6G5_9EURY</name>
<protein>
    <submittedName>
        <fullName evidence="1">Uncharacterized protein</fullName>
    </submittedName>
</protein>
<dbReference type="AlphaFoldDB" id="L9Z6G5"/>
<evidence type="ECO:0000313" key="2">
    <source>
        <dbReference type="Proteomes" id="UP000011592"/>
    </source>
</evidence>